<accession>J7RMN2</accession>
<dbReference type="GeneID" id="34526543"/>
<name>J7RMN2_HUIN7</name>
<protein>
    <submittedName>
        <fullName evidence="1">Uncharacterized protein</fullName>
    </submittedName>
</protein>
<sequence>MATVSSVQIPRRVSVSEDDVFAFSLQQRLLQDIHNKELDVPSGDITDSENEDINIPDMLRSPLLSSCRADQHPAETIDDDYMIDQYALSSTPATTRNTQPFWDSPSTCIYDNYANAAQTNYKVWLSSF</sequence>
<dbReference type="RefSeq" id="XP_022465074.1">
    <property type="nucleotide sequence ID" value="XM_022608594.1"/>
</dbReference>
<dbReference type="HOGENOM" id="CLU_1959900_0_0_1"/>
<evidence type="ECO:0000313" key="2">
    <source>
        <dbReference type="Proteomes" id="UP000006310"/>
    </source>
</evidence>
<reference evidence="1 2" key="1">
    <citation type="journal article" date="2011" name="Proc. Natl. Acad. Sci. U.S.A.">
        <title>Evolutionary erosion of yeast sex chromosomes by mating-type switching accidents.</title>
        <authorList>
            <person name="Gordon J.L."/>
            <person name="Armisen D."/>
            <person name="Proux-Wera E."/>
            <person name="Oheigeartaigh S.S."/>
            <person name="Byrne K.P."/>
            <person name="Wolfe K.H."/>
        </authorList>
    </citation>
    <scope>NUCLEOTIDE SEQUENCE [LARGE SCALE GENOMIC DNA]</scope>
    <source>
        <strain evidence="2">ATCC MYA-139 / BCRC 22969 / CBS 8797 / CCRC 22969 / KCTC 17520 / NBRC 10181 / NCYC 3082</strain>
    </source>
</reference>
<gene>
    <name evidence="1" type="primary">KNAG0F01600</name>
    <name evidence="1" type="ordered locus">KNAG_0F01600</name>
</gene>
<organism evidence="1 2">
    <name type="scientific">Huiozyma naganishii (strain ATCC MYA-139 / BCRC 22969 / CBS 8797 / KCTC 17520 / NBRC 10181 / NCYC 3082 / Yp74L-3)</name>
    <name type="common">Yeast</name>
    <name type="synonym">Kazachstania naganishii</name>
    <dbReference type="NCBI Taxonomy" id="1071383"/>
    <lineage>
        <taxon>Eukaryota</taxon>
        <taxon>Fungi</taxon>
        <taxon>Dikarya</taxon>
        <taxon>Ascomycota</taxon>
        <taxon>Saccharomycotina</taxon>
        <taxon>Saccharomycetes</taxon>
        <taxon>Saccharomycetales</taxon>
        <taxon>Saccharomycetaceae</taxon>
        <taxon>Huiozyma</taxon>
    </lineage>
</organism>
<keyword evidence="2" id="KW-1185">Reference proteome</keyword>
<reference evidence="2" key="2">
    <citation type="submission" date="2012-08" db="EMBL/GenBank/DDBJ databases">
        <title>Genome sequence of Kazachstania naganishii.</title>
        <authorList>
            <person name="Gordon J.L."/>
            <person name="Armisen D."/>
            <person name="Proux-Wera E."/>
            <person name="OhEigeartaigh S.S."/>
            <person name="Byrne K.P."/>
            <person name="Wolfe K.H."/>
        </authorList>
    </citation>
    <scope>NUCLEOTIDE SEQUENCE [LARGE SCALE GENOMIC DNA]</scope>
    <source>
        <strain evidence="2">ATCC MYA-139 / BCRC 22969 / CBS 8797 / CCRC 22969 / KCTC 17520 / NBRC 10181 / NCYC 3082</strain>
    </source>
</reference>
<dbReference type="OrthoDB" id="4070639at2759"/>
<dbReference type="Proteomes" id="UP000006310">
    <property type="component" value="Chromosome 6"/>
</dbReference>
<dbReference type="EMBL" id="HE978319">
    <property type="protein sequence ID" value="CCK70828.1"/>
    <property type="molecule type" value="Genomic_DNA"/>
</dbReference>
<proteinExistence type="predicted"/>
<dbReference type="AlphaFoldDB" id="J7RMN2"/>
<evidence type="ECO:0000313" key="1">
    <source>
        <dbReference type="EMBL" id="CCK70828.1"/>
    </source>
</evidence>
<dbReference type="KEGG" id="kng:KNAG_0F01600"/>